<dbReference type="InterPro" id="IPR012132">
    <property type="entry name" value="GMC_OxRdtase"/>
</dbReference>
<gene>
    <name evidence="6" type="ORF">QO014_002592</name>
</gene>
<organism evidence="6 7">
    <name type="scientific">Kaistia dalseonensis</name>
    <dbReference type="NCBI Taxonomy" id="410840"/>
    <lineage>
        <taxon>Bacteria</taxon>
        <taxon>Pseudomonadati</taxon>
        <taxon>Pseudomonadota</taxon>
        <taxon>Alphaproteobacteria</taxon>
        <taxon>Hyphomicrobiales</taxon>
        <taxon>Kaistiaceae</taxon>
        <taxon>Kaistia</taxon>
    </lineage>
</organism>
<dbReference type="EC" id="1.1.99.1" evidence="6"/>
<comment type="caution">
    <text evidence="6">The sequence shown here is derived from an EMBL/GenBank/DDBJ whole genome shotgun (WGS) entry which is preliminary data.</text>
</comment>
<dbReference type="PROSITE" id="PS00624">
    <property type="entry name" value="GMC_OXRED_2"/>
    <property type="match status" value="1"/>
</dbReference>
<reference evidence="6 7" key="1">
    <citation type="submission" date="2023-07" db="EMBL/GenBank/DDBJ databases">
        <title>Genomic Encyclopedia of Type Strains, Phase IV (KMG-IV): sequencing the most valuable type-strain genomes for metagenomic binning, comparative biology and taxonomic classification.</title>
        <authorList>
            <person name="Goeker M."/>
        </authorList>
    </citation>
    <scope>NUCLEOTIDE SEQUENCE [LARGE SCALE GENOMIC DNA]</scope>
    <source>
        <strain evidence="6 7">B6-8</strain>
    </source>
</reference>
<protein>
    <submittedName>
        <fullName evidence="6">Choline dehydrogenase</fullName>
        <ecNumber evidence="6">1.1.99.1</ecNumber>
    </submittedName>
</protein>
<dbReference type="PANTHER" id="PTHR11552:SF147">
    <property type="entry name" value="CHOLINE DEHYDROGENASE, MITOCHONDRIAL"/>
    <property type="match status" value="1"/>
</dbReference>
<dbReference type="SUPFAM" id="SSF54373">
    <property type="entry name" value="FAD-linked reductases, C-terminal domain"/>
    <property type="match status" value="1"/>
</dbReference>
<sequence>MTVDGGEFDVIVVGAGSAGAVAASRLAERGDLKVLVLEAGGMDRHPGFRLPLLMGAFIKSGIYNWNFDTEPEPQLAGRRIPWPRGRVAGGTSTLNGMVYIRGLRSDFDGWAQMGLTGWSWDDVLPYFRKSEGHLQRRDGLHGTEGPLTVTRARGNNPLTAAFIAAGGEAGYPINDDFNGPSQEGFGRYDFTIRDGKRCGTARAFLRPAMRLQNLTLRLNVVVTRIVVENGRAVGVAYRAGGRELVARARGEIVVSAGAIGSPQILMLSGIGPAAHLREHGIDVVADRPGVGQSLQDHFDCSLVYAATKRVSLYRDLRLDRLAISLLRGMAFGTGPATVFPYEGGAFIRTEPGEGDPDVQIHFMHGREDTASPHLLDSGPAEERHGFTIRVSPLRPESRGDIRLRSADPLAKPLIRANYLASDYDIRLTLAGLRQMRRVAEQPALTPYRGRELSPGADTRSDADFRAWLGRIGGTTFHPSGTCAMGIDERAVVDARLKVHGVAGLRVADASIMPRVTSGNTNAPSIMIGERVADFVKEDLRS</sequence>
<dbReference type="SUPFAM" id="SSF51905">
    <property type="entry name" value="FAD/NAD(P)-binding domain"/>
    <property type="match status" value="1"/>
</dbReference>
<dbReference type="PIRSF" id="PIRSF000137">
    <property type="entry name" value="Alcohol_oxidase"/>
    <property type="match status" value="1"/>
</dbReference>
<dbReference type="PANTHER" id="PTHR11552">
    <property type="entry name" value="GLUCOSE-METHANOL-CHOLINE GMC OXIDOREDUCTASE"/>
    <property type="match status" value="1"/>
</dbReference>
<comment type="similarity">
    <text evidence="2">Belongs to the GMC oxidoreductase family.</text>
</comment>
<dbReference type="EMBL" id="JAUSVO010000003">
    <property type="protein sequence ID" value="MDQ0438200.1"/>
    <property type="molecule type" value="Genomic_DNA"/>
</dbReference>
<comment type="cofactor">
    <cofactor evidence="1">
        <name>FAD</name>
        <dbReference type="ChEBI" id="CHEBI:57692"/>
    </cofactor>
</comment>
<dbReference type="NCBIfam" id="NF002550">
    <property type="entry name" value="PRK02106.1"/>
    <property type="match status" value="1"/>
</dbReference>
<dbReference type="InterPro" id="IPR007867">
    <property type="entry name" value="GMC_OxRtase_C"/>
</dbReference>
<evidence type="ECO:0000259" key="5">
    <source>
        <dbReference type="PROSITE" id="PS00624"/>
    </source>
</evidence>
<evidence type="ECO:0000256" key="2">
    <source>
        <dbReference type="ARBA" id="ARBA00010790"/>
    </source>
</evidence>
<dbReference type="PRINTS" id="PR00411">
    <property type="entry name" value="PNDRDTASEI"/>
</dbReference>
<keyword evidence="6" id="KW-0560">Oxidoreductase</keyword>
<evidence type="ECO:0000313" key="7">
    <source>
        <dbReference type="Proteomes" id="UP001241603"/>
    </source>
</evidence>
<keyword evidence="3" id="KW-0285">Flavoprotein</keyword>
<dbReference type="InterPro" id="IPR036188">
    <property type="entry name" value="FAD/NAD-bd_sf"/>
</dbReference>
<evidence type="ECO:0000256" key="1">
    <source>
        <dbReference type="ARBA" id="ARBA00001974"/>
    </source>
</evidence>
<keyword evidence="4" id="KW-0274">FAD</keyword>
<evidence type="ECO:0000256" key="4">
    <source>
        <dbReference type="ARBA" id="ARBA00022827"/>
    </source>
</evidence>
<evidence type="ECO:0000256" key="3">
    <source>
        <dbReference type="ARBA" id="ARBA00022630"/>
    </source>
</evidence>
<dbReference type="GO" id="GO:0008812">
    <property type="term" value="F:choline dehydrogenase activity"/>
    <property type="evidence" value="ECO:0007669"/>
    <property type="project" value="UniProtKB-EC"/>
</dbReference>
<dbReference type="RefSeq" id="WP_266349102.1">
    <property type="nucleotide sequence ID" value="NZ_JAPKNG010000003.1"/>
</dbReference>
<dbReference type="Proteomes" id="UP001241603">
    <property type="component" value="Unassembled WGS sequence"/>
</dbReference>
<dbReference type="InterPro" id="IPR000172">
    <property type="entry name" value="GMC_OxRdtase_N"/>
</dbReference>
<name>A0ABU0H7B7_9HYPH</name>
<dbReference type="Pfam" id="PF05199">
    <property type="entry name" value="GMC_oxred_C"/>
    <property type="match status" value="1"/>
</dbReference>
<dbReference type="Gene3D" id="3.30.560.10">
    <property type="entry name" value="Glucose Oxidase, domain 3"/>
    <property type="match status" value="1"/>
</dbReference>
<feature type="domain" description="Glucose-methanol-choline oxidoreductase N-terminal" evidence="5">
    <location>
        <begin position="257"/>
        <end position="271"/>
    </location>
</feature>
<dbReference type="Gene3D" id="3.50.50.60">
    <property type="entry name" value="FAD/NAD(P)-binding domain"/>
    <property type="match status" value="1"/>
</dbReference>
<proteinExistence type="inferred from homology"/>
<accession>A0ABU0H7B7</accession>
<evidence type="ECO:0000313" key="6">
    <source>
        <dbReference type="EMBL" id="MDQ0438200.1"/>
    </source>
</evidence>
<keyword evidence="7" id="KW-1185">Reference proteome</keyword>
<dbReference type="Pfam" id="PF00732">
    <property type="entry name" value="GMC_oxred_N"/>
    <property type="match status" value="1"/>
</dbReference>